<reference evidence="3 4" key="1">
    <citation type="submission" date="2023-10" db="EMBL/GenBank/DDBJ databases">
        <title>Chromosome-scale genome assembly provides insights into flower coloration mechanisms of Canna indica.</title>
        <authorList>
            <person name="Li C."/>
        </authorList>
    </citation>
    <scope>NUCLEOTIDE SEQUENCE [LARGE SCALE GENOMIC DNA]</scope>
    <source>
        <tissue evidence="3">Flower</tissue>
    </source>
</reference>
<dbReference type="GO" id="GO:0003676">
    <property type="term" value="F:nucleic acid binding"/>
    <property type="evidence" value="ECO:0007669"/>
    <property type="project" value="InterPro"/>
</dbReference>
<feature type="domain" description="CCHC-type" evidence="2">
    <location>
        <begin position="90"/>
        <end position="105"/>
    </location>
</feature>
<dbReference type="PROSITE" id="PS50158">
    <property type="entry name" value="ZF_CCHC"/>
    <property type="match status" value="1"/>
</dbReference>
<evidence type="ECO:0000256" key="1">
    <source>
        <dbReference type="PROSITE-ProRule" id="PRU00047"/>
    </source>
</evidence>
<keyword evidence="1" id="KW-0862">Zinc</keyword>
<dbReference type="Gene3D" id="4.10.60.10">
    <property type="entry name" value="Zinc finger, CCHC-type"/>
    <property type="match status" value="1"/>
</dbReference>
<dbReference type="SUPFAM" id="SSF57756">
    <property type="entry name" value="Retrovirus zinc finger-like domains"/>
    <property type="match status" value="1"/>
</dbReference>
<dbReference type="GO" id="GO:0008270">
    <property type="term" value="F:zinc ion binding"/>
    <property type="evidence" value="ECO:0007669"/>
    <property type="project" value="UniProtKB-KW"/>
</dbReference>
<dbReference type="InterPro" id="IPR001878">
    <property type="entry name" value="Znf_CCHC"/>
</dbReference>
<dbReference type="EMBL" id="CP136891">
    <property type="protein sequence ID" value="WOK97480.1"/>
    <property type="molecule type" value="Genomic_DNA"/>
</dbReference>
<keyword evidence="1" id="KW-0479">Metal-binding</keyword>
<organism evidence="3 4">
    <name type="scientific">Canna indica</name>
    <name type="common">Indian-shot</name>
    <dbReference type="NCBI Taxonomy" id="4628"/>
    <lineage>
        <taxon>Eukaryota</taxon>
        <taxon>Viridiplantae</taxon>
        <taxon>Streptophyta</taxon>
        <taxon>Embryophyta</taxon>
        <taxon>Tracheophyta</taxon>
        <taxon>Spermatophyta</taxon>
        <taxon>Magnoliopsida</taxon>
        <taxon>Liliopsida</taxon>
        <taxon>Zingiberales</taxon>
        <taxon>Cannaceae</taxon>
        <taxon>Canna</taxon>
    </lineage>
</organism>
<proteinExistence type="predicted"/>
<keyword evidence="1" id="KW-0863">Zinc-finger</keyword>
<dbReference type="AlphaFoldDB" id="A0AAQ3Q5P9"/>
<keyword evidence="4" id="KW-1185">Reference proteome</keyword>
<dbReference type="PANTHER" id="PTHR31286">
    <property type="entry name" value="GLYCINE-RICH CELL WALL STRUCTURAL PROTEIN 1.8-LIKE"/>
    <property type="match status" value="1"/>
</dbReference>
<sequence>METIDAIPVWIQLPGLPLEYLQNNILMKIVRSIGQPIKIDGVTMRGLRAKFARVCILWNLKNKVPPGIWINGGGSKFWQPIAFQSIPKLCFACGKIGHLIDHCSEKVDLDSNSSSKLHKRIWFWK</sequence>
<dbReference type="PANTHER" id="PTHR31286:SF99">
    <property type="entry name" value="DUF4283 DOMAIN-CONTAINING PROTEIN"/>
    <property type="match status" value="1"/>
</dbReference>
<gene>
    <name evidence="3" type="ORF">Cni_G06188</name>
</gene>
<dbReference type="InterPro" id="IPR036875">
    <property type="entry name" value="Znf_CCHC_sf"/>
</dbReference>
<evidence type="ECO:0000259" key="2">
    <source>
        <dbReference type="PROSITE" id="PS50158"/>
    </source>
</evidence>
<evidence type="ECO:0000313" key="4">
    <source>
        <dbReference type="Proteomes" id="UP001327560"/>
    </source>
</evidence>
<dbReference type="Proteomes" id="UP001327560">
    <property type="component" value="Chromosome 2"/>
</dbReference>
<protein>
    <recommendedName>
        <fullName evidence="2">CCHC-type domain-containing protein</fullName>
    </recommendedName>
</protein>
<evidence type="ECO:0000313" key="3">
    <source>
        <dbReference type="EMBL" id="WOK97480.1"/>
    </source>
</evidence>
<name>A0AAQ3Q5P9_9LILI</name>
<accession>A0AAQ3Q5P9</accession>
<dbReference type="InterPro" id="IPR040256">
    <property type="entry name" value="At4g02000-like"/>
</dbReference>